<reference evidence="1" key="2">
    <citation type="journal article" date="2022" name="New Phytol.">
        <title>Evolutionary transition to the ectomycorrhizal habit in the genomes of a hyperdiverse lineage of mushroom-forming fungi.</title>
        <authorList>
            <person name="Looney B."/>
            <person name="Miyauchi S."/>
            <person name="Morin E."/>
            <person name="Drula E."/>
            <person name="Courty P.E."/>
            <person name="Kohler A."/>
            <person name="Kuo A."/>
            <person name="LaButti K."/>
            <person name="Pangilinan J."/>
            <person name="Lipzen A."/>
            <person name="Riley R."/>
            <person name="Andreopoulos W."/>
            <person name="He G."/>
            <person name="Johnson J."/>
            <person name="Nolan M."/>
            <person name="Tritt A."/>
            <person name="Barry K.W."/>
            <person name="Grigoriev I.V."/>
            <person name="Nagy L.G."/>
            <person name="Hibbett D."/>
            <person name="Henrissat B."/>
            <person name="Matheny P.B."/>
            <person name="Labbe J."/>
            <person name="Martin F.M."/>
        </authorList>
    </citation>
    <scope>NUCLEOTIDE SEQUENCE</scope>
    <source>
        <strain evidence="1">HHB10654</strain>
    </source>
</reference>
<keyword evidence="2" id="KW-1185">Reference proteome</keyword>
<evidence type="ECO:0000313" key="1">
    <source>
        <dbReference type="EMBL" id="KAI0059370.1"/>
    </source>
</evidence>
<accession>A0ACB8STT4</accession>
<dbReference type="Proteomes" id="UP000814140">
    <property type="component" value="Unassembled WGS sequence"/>
</dbReference>
<gene>
    <name evidence="1" type="ORF">BV25DRAFT_1809287</name>
</gene>
<feature type="non-terminal residue" evidence="1">
    <location>
        <position position="1"/>
    </location>
</feature>
<proteinExistence type="predicted"/>
<reference evidence="1" key="1">
    <citation type="submission" date="2021-03" db="EMBL/GenBank/DDBJ databases">
        <authorList>
            <consortium name="DOE Joint Genome Institute"/>
            <person name="Ahrendt S."/>
            <person name="Looney B.P."/>
            <person name="Miyauchi S."/>
            <person name="Morin E."/>
            <person name="Drula E."/>
            <person name="Courty P.E."/>
            <person name="Chicoki N."/>
            <person name="Fauchery L."/>
            <person name="Kohler A."/>
            <person name="Kuo A."/>
            <person name="Labutti K."/>
            <person name="Pangilinan J."/>
            <person name="Lipzen A."/>
            <person name="Riley R."/>
            <person name="Andreopoulos W."/>
            <person name="He G."/>
            <person name="Johnson J."/>
            <person name="Barry K.W."/>
            <person name="Grigoriev I.V."/>
            <person name="Nagy L."/>
            <person name="Hibbett D."/>
            <person name="Henrissat B."/>
            <person name="Matheny P.B."/>
            <person name="Labbe J."/>
            <person name="Martin F."/>
        </authorList>
    </citation>
    <scope>NUCLEOTIDE SEQUENCE</scope>
    <source>
        <strain evidence="1">HHB10654</strain>
    </source>
</reference>
<evidence type="ECO:0000313" key="2">
    <source>
        <dbReference type="Proteomes" id="UP000814140"/>
    </source>
</evidence>
<dbReference type="EMBL" id="MU277227">
    <property type="protein sequence ID" value="KAI0059370.1"/>
    <property type="molecule type" value="Genomic_DNA"/>
</dbReference>
<protein>
    <submittedName>
        <fullName evidence="1">Uncharacterized protein</fullName>
    </submittedName>
</protein>
<sequence>GLKSFTRTYETFGISHTSIENAVLRYGSPGKFSDGGDSGSIVLDREGRIIGVLTGGEDPTDEIHTAYLTPYWWIKEQFPGIALYERVE</sequence>
<name>A0ACB8STT4_9AGAM</name>
<comment type="caution">
    <text evidence="1">The sequence shown here is derived from an EMBL/GenBank/DDBJ whole genome shotgun (WGS) entry which is preliminary data.</text>
</comment>
<organism evidence="1 2">
    <name type="scientific">Artomyces pyxidatus</name>
    <dbReference type="NCBI Taxonomy" id="48021"/>
    <lineage>
        <taxon>Eukaryota</taxon>
        <taxon>Fungi</taxon>
        <taxon>Dikarya</taxon>
        <taxon>Basidiomycota</taxon>
        <taxon>Agaricomycotina</taxon>
        <taxon>Agaricomycetes</taxon>
        <taxon>Russulales</taxon>
        <taxon>Auriscalpiaceae</taxon>
        <taxon>Artomyces</taxon>
    </lineage>
</organism>